<protein>
    <recommendedName>
        <fullName evidence="3">ubiquitinyl hydrolase 1</fullName>
        <ecNumber evidence="3">3.4.19.12</ecNumber>
    </recommendedName>
</protein>
<evidence type="ECO:0000256" key="6">
    <source>
        <dbReference type="ARBA" id="ARBA00022801"/>
    </source>
</evidence>
<evidence type="ECO:0000256" key="9">
    <source>
        <dbReference type="SAM" id="MobiDB-lite"/>
    </source>
</evidence>
<feature type="region of interest" description="Disordered" evidence="9">
    <location>
        <begin position="757"/>
        <end position="810"/>
    </location>
</feature>
<proteinExistence type="inferred from homology"/>
<dbReference type="Gene3D" id="3.90.70.10">
    <property type="entry name" value="Cysteine proteinases"/>
    <property type="match status" value="2"/>
</dbReference>
<feature type="compositionally biased region" description="Low complexity" evidence="9">
    <location>
        <begin position="798"/>
        <end position="810"/>
    </location>
</feature>
<evidence type="ECO:0000256" key="3">
    <source>
        <dbReference type="ARBA" id="ARBA00012759"/>
    </source>
</evidence>
<feature type="compositionally biased region" description="Low complexity" evidence="9">
    <location>
        <begin position="386"/>
        <end position="397"/>
    </location>
</feature>
<feature type="compositionally biased region" description="Polar residues" evidence="9">
    <location>
        <begin position="295"/>
        <end position="316"/>
    </location>
</feature>
<dbReference type="InterPro" id="IPR028889">
    <property type="entry name" value="USP"/>
</dbReference>
<dbReference type="EC" id="3.4.19.12" evidence="3"/>
<dbReference type="VEuPathDB" id="FungiDB:F503_08195"/>
<evidence type="ECO:0000256" key="1">
    <source>
        <dbReference type="ARBA" id="ARBA00000707"/>
    </source>
</evidence>
<keyword evidence="4" id="KW-0645">Protease</keyword>
<feature type="compositionally biased region" description="Basic and acidic residues" evidence="9">
    <location>
        <begin position="461"/>
        <end position="474"/>
    </location>
</feature>
<name>S3BWP7_OPHP1</name>
<keyword evidence="5" id="KW-0833">Ubl conjugation pathway</keyword>
<evidence type="ECO:0000313" key="11">
    <source>
        <dbReference type="EMBL" id="EPE05664.1"/>
    </source>
</evidence>
<feature type="compositionally biased region" description="Polar residues" evidence="9">
    <location>
        <begin position="517"/>
        <end position="530"/>
    </location>
</feature>
<gene>
    <name evidence="11" type="ORF">F503_08195</name>
</gene>
<dbReference type="GO" id="GO:0005829">
    <property type="term" value="C:cytosol"/>
    <property type="evidence" value="ECO:0007669"/>
    <property type="project" value="TreeGrafter"/>
</dbReference>
<feature type="compositionally biased region" description="Low complexity" evidence="9">
    <location>
        <begin position="435"/>
        <end position="450"/>
    </location>
</feature>
<dbReference type="PANTHER" id="PTHR24006">
    <property type="entry name" value="UBIQUITIN CARBOXYL-TERMINAL HYDROLASE"/>
    <property type="match status" value="1"/>
</dbReference>
<dbReference type="AlphaFoldDB" id="S3BWP7"/>
<feature type="compositionally biased region" description="Low complexity" evidence="9">
    <location>
        <begin position="476"/>
        <end position="494"/>
    </location>
</feature>
<dbReference type="PROSITE" id="PS50235">
    <property type="entry name" value="USP_3"/>
    <property type="match status" value="1"/>
</dbReference>
<reference evidence="11 12" key="1">
    <citation type="journal article" date="2013" name="BMC Genomics">
        <title>The genome and transcriptome of the pine saprophyte Ophiostoma piceae, and a comparison with the bark beetle-associated pine pathogen Grosmannia clavigera.</title>
        <authorList>
            <person name="Haridas S."/>
            <person name="Wang Y."/>
            <person name="Lim L."/>
            <person name="Massoumi Alamouti S."/>
            <person name="Jackman S."/>
            <person name="Docking R."/>
            <person name="Robertson G."/>
            <person name="Birol I."/>
            <person name="Bohlmann J."/>
            <person name="Breuil C."/>
        </authorList>
    </citation>
    <scope>NUCLEOTIDE SEQUENCE [LARGE SCALE GENOMIC DNA]</scope>
    <source>
        <strain evidence="11 12">UAMH 11346</strain>
    </source>
</reference>
<feature type="region of interest" description="Disordered" evidence="9">
    <location>
        <begin position="891"/>
        <end position="939"/>
    </location>
</feature>
<dbReference type="InterPro" id="IPR038765">
    <property type="entry name" value="Papain-like_cys_pep_sf"/>
</dbReference>
<dbReference type="EMBL" id="KE148155">
    <property type="protein sequence ID" value="EPE05664.1"/>
    <property type="molecule type" value="Genomic_DNA"/>
</dbReference>
<dbReference type="OrthoDB" id="6287070at2759"/>
<feature type="region of interest" description="Disordered" evidence="9">
    <location>
        <begin position="826"/>
        <end position="850"/>
    </location>
</feature>
<feature type="region of interest" description="Disordered" evidence="9">
    <location>
        <begin position="1"/>
        <end position="35"/>
    </location>
</feature>
<dbReference type="GO" id="GO:0005634">
    <property type="term" value="C:nucleus"/>
    <property type="evidence" value="ECO:0007669"/>
    <property type="project" value="UniProtKB-SubCell"/>
</dbReference>
<keyword evidence="12" id="KW-1185">Reference proteome</keyword>
<feature type="domain" description="USP" evidence="10">
    <location>
        <begin position="126"/>
        <end position="748"/>
    </location>
</feature>
<dbReference type="eggNOG" id="ENOG502RZJR">
    <property type="taxonomic scope" value="Eukaryota"/>
</dbReference>
<feature type="compositionally biased region" description="Basic and acidic residues" evidence="9">
    <location>
        <begin position="1034"/>
        <end position="1044"/>
    </location>
</feature>
<dbReference type="GO" id="GO:0006508">
    <property type="term" value="P:proteolysis"/>
    <property type="evidence" value="ECO:0007669"/>
    <property type="project" value="UniProtKB-KW"/>
</dbReference>
<feature type="compositionally biased region" description="Basic residues" evidence="9">
    <location>
        <begin position="1018"/>
        <end position="1033"/>
    </location>
</feature>
<keyword evidence="6 11" id="KW-0378">Hydrolase</keyword>
<dbReference type="PANTHER" id="PTHR24006:SF722">
    <property type="entry name" value="UBIQUITIN CARBOXYL-TERMINAL HYDROLASE 48"/>
    <property type="match status" value="1"/>
</dbReference>
<comment type="similarity">
    <text evidence="2">Belongs to the peptidase C19 family.</text>
</comment>
<dbReference type="InterPro" id="IPR050164">
    <property type="entry name" value="Peptidase_C19"/>
</dbReference>
<dbReference type="HOGENOM" id="CLU_009919_0_0_1"/>
<feature type="compositionally biased region" description="Low complexity" evidence="9">
    <location>
        <begin position="343"/>
        <end position="361"/>
    </location>
</feature>
<dbReference type="InterPro" id="IPR001394">
    <property type="entry name" value="Peptidase_C19_UCH"/>
</dbReference>
<dbReference type="GO" id="GO:0004843">
    <property type="term" value="F:cysteine-type deubiquitinase activity"/>
    <property type="evidence" value="ECO:0007669"/>
    <property type="project" value="UniProtKB-EC"/>
</dbReference>
<accession>S3BWP7</accession>
<feature type="compositionally biased region" description="Basic residues" evidence="9">
    <location>
        <begin position="1"/>
        <end position="10"/>
    </location>
</feature>
<feature type="compositionally biased region" description="Basic and acidic residues" evidence="9">
    <location>
        <begin position="1066"/>
        <end position="1088"/>
    </location>
</feature>
<feature type="coiled-coil region" evidence="8">
    <location>
        <begin position="44"/>
        <end position="73"/>
    </location>
</feature>
<evidence type="ECO:0000256" key="2">
    <source>
        <dbReference type="ARBA" id="ARBA00009085"/>
    </source>
</evidence>
<keyword evidence="7" id="KW-0788">Thiol protease</keyword>
<evidence type="ECO:0000256" key="4">
    <source>
        <dbReference type="ARBA" id="ARBA00022670"/>
    </source>
</evidence>
<keyword evidence="8" id="KW-0175">Coiled coil</keyword>
<comment type="catalytic activity">
    <reaction evidence="1">
        <text>Thiol-dependent hydrolysis of ester, thioester, amide, peptide and isopeptide bonds formed by the C-terminal Gly of ubiquitin (a 76-residue protein attached to proteins as an intracellular targeting signal).</text>
        <dbReference type="EC" id="3.4.19.12"/>
    </reaction>
</comment>
<feature type="compositionally biased region" description="Polar residues" evidence="9">
    <location>
        <begin position="895"/>
        <end position="904"/>
    </location>
</feature>
<dbReference type="STRING" id="1262450.S3BWP7"/>
<feature type="compositionally biased region" description="Polar residues" evidence="9">
    <location>
        <begin position="325"/>
        <end position="342"/>
    </location>
</feature>
<dbReference type="OMA" id="AECGWED"/>
<evidence type="ECO:0000256" key="5">
    <source>
        <dbReference type="ARBA" id="ARBA00022786"/>
    </source>
</evidence>
<dbReference type="Pfam" id="PF00443">
    <property type="entry name" value="UCH"/>
    <property type="match status" value="1"/>
</dbReference>
<dbReference type="Proteomes" id="UP000016923">
    <property type="component" value="Unassembled WGS sequence"/>
</dbReference>
<evidence type="ECO:0000256" key="7">
    <source>
        <dbReference type="ARBA" id="ARBA00022807"/>
    </source>
</evidence>
<evidence type="ECO:0000256" key="8">
    <source>
        <dbReference type="SAM" id="Coils"/>
    </source>
</evidence>
<feature type="region of interest" description="Disordered" evidence="9">
    <location>
        <begin position="995"/>
        <end position="1088"/>
    </location>
</feature>
<dbReference type="SUPFAM" id="SSF54001">
    <property type="entry name" value="Cysteine proteinases"/>
    <property type="match status" value="1"/>
</dbReference>
<evidence type="ECO:0000259" key="10">
    <source>
        <dbReference type="PROSITE" id="PS50235"/>
    </source>
</evidence>
<evidence type="ECO:0000313" key="12">
    <source>
        <dbReference type="Proteomes" id="UP000016923"/>
    </source>
</evidence>
<organism evidence="11 12">
    <name type="scientific">Ophiostoma piceae (strain UAMH 11346)</name>
    <name type="common">Sap stain fungus</name>
    <dbReference type="NCBI Taxonomy" id="1262450"/>
    <lineage>
        <taxon>Eukaryota</taxon>
        <taxon>Fungi</taxon>
        <taxon>Dikarya</taxon>
        <taxon>Ascomycota</taxon>
        <taxon>Pezizomycotina</taxon>
        <taxon>Sordariomycetes</taxon>
        <taxon>Sordariomycetidae</taxon>
        <taxon>Ophiostomatales</taxon>
        <taxon>Ophiostomataceae</taxon>
        <taxon>Ophiostoma</taxon>
    </lineage>
</organism>
<feature type="compositionally biased region" description="Basic and acidic residues" evidence="9">
    <location>
        <begin position="11"/>
        <end position="29"/>
    </location>
</feature>
<dbReference type="GO" id="GO:0016579">
    <property type="term" value="P:protein deubiquitination"/>
    <property type="evidence" value="ECO:0007669"/>
    <property type="project" value="InterPro"/>
</dbReference>
<feature type="region of interest" description="Disordered" evidence="9">
    <location>
        <begin position="295"/>
        <end position="363"/>
    </location>
</feature>
<feature type="compositionally biased region" description="Basic and acidic residues" evidence="9">
    <location>
        <begin position="925"/>
        <end position="934"/>
    </location>
</feature>
<feature type="region of interest" description="Disordered" evidence="9">
    <location>
        <begin position="375"/>
        <end position="399"/>
    </location>
</feature>
<feature type="region of interest" description="Disordered" evidence="9">
    <location>
        <begin position="412"/>
        <end position="530"/>
    </location>
</feature>
<feature type="compositionally biased region" description="Polar residues" evidence="9">
    <location>
        <begin position="757"/>
        <end position="782"/>
    </location>
</feature>
<sequence length="1088" mass="118047">MKGSIPKKFKSLREKNGPHRRSKSSEPGHKMRPMSGEAFFSYFKNDTQKQAAREEAEKERIEANVDLIAARVEELGFSSIPRDHMRFALLSRYSEGDVNKAIELIQLQQQAFSGTVLPYNPNVEMLGAENRSNVTCYLDALLFAMYARLDAFECMLKNDQLNENQRNLAALIRLWVNMLRRGKLIRIDMTERLQEALASCGWQEARLLEQQDTSEAFAFITETLQLPLLTLQVDLFHHGRRDADDHKVVYERLLNLAVPPDPEGKGVKLEDCLEDYFNTRVDVLRDSLVEKKGTSVANTAAMSPSETIRVVSSEQEPATPRAADNSDSAKSTEATVSLESPGSTNSVVATDSTTTDSTAMTEASVVSTATEATIIAKSPGSNAEVPASPTPETSSASNDTLLATDSAGEIPSTAHADSAESTTASGSAPEGPVTEASAEPASELSPEAASTKPTTEPVTESAKEPTSESTKELATDDAVTASPVASSSADPSSESFDKDPAPVRRWTMLEPHKITPENRTASSSSDTRAFLNSRQRSTSIIQRIVLEDGQASTASNSSSLLQQFKRQGSTIIKAVTIPAWQFFRLIPWHSTSNREPQSDVEVVRQFSKRPVVGICLKRYTMNNVGQFLRQNTYIDIPDSLRLPSFMMGEDGIPRDADELSAEYKLVLQSVVCHRGVSLHSGHYVSFARVNPKVLTDNRRHDIDPPPDYEEEQWVKFDDLDVANRVAYVSDIKAALKEEMPYLLFYQIVPMVDMSQSTTDVNDISNEPPSYASTTNTAGTPQPSDRLDPNNAAAGYFESSTWGGSTTTGPSIRFSSEIDRSLRFSLDEESTTSSSIANAARKAADGVSRRGSAAFTSSIIGTPVITPEGGRSPVIAPTDEPTTAQRLSRAAARLTGKSQNRSRPPSQVGEGRMSLTMSRLGGLVRSSKEPLRLPEEASTDASMVTFSTTPSAIDSTPALTTVHTAPAATPAAASSVSLAAAPATDQSQEVLLAPDSAAPRASPASPQPPQLDGQDDRSPHHHHRHLHHRHHSHLGKNDKEPKESEADGSNAPQPEGAEPTTTGPSSKGKEKERSKTNKMGVPERECTVM</sequence>